<dbReference type="InterPro" id="IPR025669">
    <property type="entry name" value="AAA_dom"/>
</dbReference>
<dbReference type="Gene3D" id="3.40.50.300">
    <property type="entry name" value="P-loop containing nucleotide triphosphate hydrolases"/>
    <property type="match status" value="1"/>
</dbReference>
<evidence type="ECO:0000313" key="3">
    <source>
        <dbReference type="Proteomes" id="UP000028542"/>
    </source>
</evidence>
<comment type="caution">
    <text evidence="2">The sequence shown here is derived from an EMBL/GenBank/DDBJ whole genome shotgun (WGS) entry which is preliminary data.</text>
</comment>
<dbReference type="CDD" id="cd02042">
    <property type="entry name" value="ParAB_family"/>
    <property type="match status" value="1"/>
</dbReference>
<dbReference type="InterPro" id="IPR027417">
    <property type="entry name" value="P-loop_NTPase"/>
</dbReference>
<reference evidence="2 3" key="1">
    <citation type="submission" date="2014-07" db="EMBL/GenBank/DDBJ databases">
        <title>Draft genome of Clostridium sulfidigenes 113A isolated from sediments associated with methane hydrate from Krishna Godavari basin.</title>
        <authorList>
            <person name="Honkalas V.S."/>
            <person name="Dabir A.P."/>
            <person name="Arora P."/>
            <person name="Dhakephalkar P.K."/>
        </authorList>
    </citation>
    <scope>NUCLEOTIDE SEQUENCE [LARGE SCALE GENOMIC DNA]</scope>
    <source>
        <strain evidence="2 3">113A</strain>
    </source>
</reference>
<dbReference type="AlphaFoldDB" id="A0A084JEJ4"/>
<evidence type="ECO:0000259" key="1">
    <source>
        <dbReference type="Pfam" id="PF13614"/>
    </source>
</evidence>
<protein>
    <recommendedName>
        <fullName evidence="1">AAA domain-containing protein</fullName>
    </recommendedName>
</protein>
<organism evidence="2 3">
    <name type="scientific">Clostridium sulfidigenes</name>
    <dbReference type="NCBI Taxonomy" id="318464"/>
    <lineage>
        <taxon>Bacteria</taxon>
        <taxon>Bacillati</taxon>
        <taxon>Bacillota</taxon>
        <taxon>Clostridia</taxon>
        <taxon>Eubacteriales</taxon>
        <taxon>Clostridiaceae</taxon>
        <taxon>Clostridium</taxon>
    </lineage>
</organism>
<feature type="domain" description="AAA" evidence="1">
    <location>
        <begin position="4"/>
        <end position="199"/>
    </location>
</feature>
<evidence type="ECO:0000313" key="2">
    <source>
        <dbReference type="EMBL" id="KEZ87378.1"/>
    </source>
</evidence>
<name>A0A084JEJ4_9CLOT</name>
<dbReference type="STRING" id="318464.IO99_06055"/>
<accession>A0A084JEJ4</accession>
<dbReference type="EMBL" id="JPMD01000013">
    <property type="protein sequence ID" value="KEZ87378.1"/>
    <property type="molecule type" value="Genomic_DNA"/>
</dbReference>
<dbReference type="PANTHER" id="PTHR13696:SF99">
    <property type="entry name" value="COBYRINIC ACID AC-DIAMIDE SYNTHASE"/>
    <property type="match status" value="1"/>
</dbReference>
<dbReference type="InterPro" id="IPR050678">
    <property type="entry name" value="DNA_Partitioning_ATPase"/>
</dbReference>
<dbReference type="PANTHER" id="PTHR13696">
    <property type="entry name" value="P-LOOP CONTAINING NUCLEOSIDE TRIPHOSPHATE HYDROLASE"/>
    <property type="match status" value="1"/>
</dbReference>
<dbReference type="SUPFAM" id="SSF52540">
    <property type="entry name" value="P-loop containing nucleoside triphosphate hydrolases"/>
    <property type="match status" value="1"/>
</dbReference>
<keyword evidence="3" id="KW-1185">Reference proteome</keyword>
<dbReference type="RefSeq" id="WP_035131310.1">
    <property type="nucleotide sequence ID" value="NZ_JPMD01000013.1"/>
</dbReference>
<sequence>MACKVTSIINMKGGVGKTTITINLAYYLASELNKRVLIIDFDPQANASSAYLEYEQYDKMLDDRKVISEIFTDIDRIVGPITKRNPKLLTLSDLTTNVRNFDGGGRIDLVASELELSKVLERTGGGAIEERLELLLANKKEAYDYILIDCSPTYSVLTNNSLRASNYVLIPVKPDPFSARGIPLLLGKIKQHNSVNKNNNVEVLGIVFNMINDDLKYMDKVKAQIMREHSNVFQSEILATENYSKGLLNNKMIFETNARKSFTDNFSNFCNEFIRKSN</sequence>
<dbReference type="Proteomes" id="UP000028542">
    <property type="component" value="Unassembled WGS sequence"/>
</dbReference>
<gene>
    <name evidence="2" type="ORF">IO99_06055</name>
</gene>
<dbReference type="Pfam" id="PF13614">
    <property type="entry name" value="AAA_31"/>
    <property type="match status" value="1"/>
</dbReference>
<dbReference type="eggNOG" id="COG1192">
    <property type="taxonomic scope" value="Bacteria"/>
</dbReference>
<proteinExistence type="predicted"/>